<gene>
    <name evidence="2" type="ORF">RJ641_002857</name>
</gene>
<dbReference type="InterPro" id="IPR043459">
    <property type="entry name" value="NFD6/NOXY2-like"/>
</dbReference>
<organism evidence="2 3">
    <name type="scientific">Dillenia turbinata</name>
    <dbReference type="NCBI Taxonomy" id="194707"/>
    <lineage>
        <taxon>Eukaryota</taxon>
        <taxon>Viridiplantae</taxon>
        <taxon>Streptophyta</taxon>
        <taxon>Embryophyta</taxon>
        <taxon>Tracheophyta</taxon>
        <taxon>Spermatophyta</taxon>
        <taxon>Magnoliopsida</taxon>
        <taxon>eudicotyledons</taxon>
        <taxon>Gunneridae</taxon>
        <taxon>Pentapetalae</taxon>
        <taxon>Dilleniales</taxon>
        <taxon>Dilleniaceae</taxon>
        <taxon>Dillenia</taxon>
    </lineage>
</organism>
<name>A0AAN8Z8X7_9MAGN</name>
<reference evidence="2 3" key="1">
    <citation type="submission" date="2023-12" db="EMBL/GenBank/DDBJ databases">
        <title>A high-quality genome assembly for Dillenia turbinata (Dilleniales).</title>
        <authorList>
            <person name="Chanderbali A."/>
        </authorList>
    </citation>
    <scope>NUCLEOTIDE SEQUENCE [LARGE SCALE GENOMIC DNA]</scope>
    <source>
        <strain evidence="2">LSX21</strain>
        <tissue evidence="2">Leaf</tissue>
    </source>
</reference>
<proteinExistence type="predicted"/>
<evidence type="ECO:0000313" key="3">
    <source>
        <dbReference type="Proteomes" id="UP001370490"/>
    </source>
</evidence>
<feature type="compositionally biased region" description="Low complexity" evidence="1">
    <location>
        <begin position="19"/>
        <end position="36"/>
    </location>
</feature>
<dbReference type="PANTHER" id="PTHR33156:SF2">
    <property type="entry name" value="OS01G0738000 PROTEIN"/>
    <property type="match status" value="1"/>
</dbReference>
<protein>
    <submittedName>
        <fullName evidence="2">Uncharacterized protein</fullName>
    </submittedName>
</protein>
<accession>A0AAN8Z8X7</accession>
<evidence type="ECO:0000256" key="1">
    <source>
        <dbReference type="SAM" id="MobiDB-lite"/>
    </source>
</evidence>
<keyword evidence="3" id="KW-1185">Reference proteome</keyword>
<feature type="region of interest" description="Disordered" evidence="1">
    <location>
        <begin position="19"/>
        <end position="50"/>
    </location>
</feature>
<dbReference type="GO" id="GO:0005739">
    <property type="term" value="C:mitochondrion"/>
    <property type="evidence" value="ECO:0007669"/>
    <property type="project" value="TreeGrafter"/>
</dbReference>
<dbReference type="Proteomes" id="UP001370490">
    <property type="component" value="Unassembled WGS sequence"/>
</dbReference>
<comment type="caution">
    <text evidence="2">The sequence shown here is derived from an EMBL/GenBank/DDBJ whole genome shotgun (WGS) entry which is preliminary data.</text>
</comment>
<dbReference type="AlphaFoldDB" id="A0AAN8Z8X7"/>
<dbReference type="PANTHER" id="PTHR33156">
    <property type="entry name" value="OS02G0230000 PROTEIN"/>
    <property type="match status" value="1"/>
</dbReference>
<dbReference type="EMBL" id="JBAMMX010000011">
    <property type="protein sequence ID" value="KAK6931064.1"/>
    <property type="molecule type" value="Genomic_DNA"/>
</dbReference>
<evidence type="ECO:0000313" key="2">
    <source>
        <dbReference type="EMBL" id="KAK6931064.1"/>
    </source>
</evidence>
<sequence>MAAHTAKSAAKIFRGCIKSSSPSLSFSPSSTPPSFSKFRGFSSAKPSPATSRILSKSRFPLELGAVQSMMPLHSVTASALFTSLLSLKAQSWGYLAEAILSDVLDDLALKPCSRKTDLPMQYLVSPLGGNPRSGFNSIAWKTTSLLK</sequence>